<evidence type="ECO:0000313" key="3">
    <source>
        <dbReference type="EMBL" id="CAE7040085.1"/>
    </source>
</evidence>
<dbReference type="Gene3D" id="3.40.50.300">
    <property type="entry name" value="P-loop containing nucleotide triphosphate hydrolases"/>
    <property type="match status" value="1"/>
</dbReference>
<feature type="domain" description="AIG1-type G" evidence="2">
    <location>
        <begin position="474"/>
        <end position="640"/>
    </location>
</feature>
<sequence length="980" mass="110113">MAMTQMPNLLQSAGCRKLAGELPDTGADSVPIALKEQIDEEKAYFGVLLEDSGLSQYQSKLPEVEKMLGMQEDHLMKIASEVGISEPSACQKFLSVMKVLHDGSIEHCVRRRFVALLESSDLSQYRHQLLGDVEQLLAMQDEDLTDLATETGMRKDARHRFLCIINVLRRENPIAAAHFARQFVKLLHENGLFQYRAKLPNEVQRMLGMDKEEVTDLALEAGMKKDARMKLMNVLDALRSWGSVAEPFLKLLEESGLSKYHSSLLGSVECIMAMDEEDLVDVASEAGMNKDDRRKFVQVVAALRSPEAQGDVSDSDDTWLPVESEPPQSLIEFLAQKGLDKYAKKMYNHPNNYGHEEMLLSMGLEDLLEVAMECDFAKEDCRKLGELVQEELWKRDAAPSIGGKLAETLTAARKEVKKSLTISYLPFRQVEELCYSYKFPDGIAPPTHPCALRVLEAAIPESFINRNISRDVVVLVVGQTGAGKSTQIDSMLNYILGVKWAEKVRFKVIDEQQTVTAESLHAGAAASQTDAVTAYKIPAVRDGPVNANFTIIDTPGFGDTRGLHFDAKIVDQMKKFFQDFAGQVPSLSAVCFVTQASAARLTESQQYVWDAILSLFGKDIAENIALCFTFADGEKPQALEAVRAGGIPMVAHYKFNNSALFVDPHSPETGAVSKMFWDMGKQSMEEFFHALERFSAKSLHLTQQVLSERETLEVALENLGPQVQILLSKASSLQTQAELFARFAAEMDGSKDFKMKVAVDKFKKKPTSNLTTTCTTCNMTCHQNCAFANDADKARCCVMQNGQCTVCSRRCHWSQHQNLPYILEWYVEYQQVTQEQLKKRYDAANEGKLDKEKVMQGLLNDLDSAHTVLADCLVRTKKCKERLAEIAMRPNAIPSEAYIEIMIENEKSKQQHGWQNRVKVLQKLKKQSELLRDAEDPEFTEKLLKKFRQDQNISFVAEKSDIVRSGHKSKSWYNNWFGSN</sequence>
<dbReference type="Proteomes" id="UP000604046">
    <property type="component" value="Unassembled WGS sequence"/>
</dbReference>
<organism evidence="3 4">
    <name type="scientific">Symbiodinium natans</name>
    <dbReference type="NCBI Taxonomy" id="878477"/>
    <lineage>
        <taxon>Eukaryota</taxon>
        <taxon>Sar</taxon>
        <taxon>Alveolata</taxon>
        <taxon>Dinophyceae</taxon>
        <taxon>Suessiales</taxon>
        <taxon>Symbiodiniaceae</taxon>
        <taxon>Symbiodinium</taxon>
    </lineage>
</organism>
<dbReference type="GO" id="GO:0005525">
    <property type="term" value="F:GTP binding"/>
    <property type="evidence" value="ECO:0007669"/>
    <property type="project" value="InterPro"/>
</dbReference>
<dbReference type="EMBL" id="CAJNDS010000294">
    <property type="protein sequence ID" value="CAE7040085.1"/>
    <property type="molecule type" value="Genomic_DNA"/>
</dbReference>
<dbReference type="InterPro" id="IPR027417">
    <property type="entry name" value="P-loop_NTPase"/>
</dbReference>
<evidence type="ECO:0000256" key="1">
    <source>
        <dbReference type="ARBA" id="ARBA00022741"/>
    </source>
</evidence>
<accession>A0A812IL16</accession>
<comment type="caution">
    <text evidence="3">The sequence shown here is derived from an EMBL/GenBank/DDBJ whole genome shotgun (WGS) entry which is preliminary data.</text>
</comment>
<gene>
    <name evidence="3" type="primary">ML5</name>
    <name evidence="3" type="ORF">SNAT2548_LOCUS4752</name>
</gene>
<keyword evidence="1" id="KW-0547">Nucleotide-binding</keyword>
<dbReference type="SUPFAM" id="SSF52540">
    <property type="entry name" value="P-loop containing nucleoside triphosphate hydrolases"/>
    <property type="match status" value="1"/>
</dbReference>
<dbReference type="OrthoDB" id="8954335at2759"/>
<reference evidence="3" key="1">
    <citation type="submission" date="2021-02" db="EMBL/GenBank/DDBJ databases">
        <authorList>
            <person name="Dougan E. K."/>
            <person name="Rhodes N."/>
            <person name="Thang M."/>
            <person name="Chan C."/>
        </authorList>
    </citation>
    <scope>NUCLEOTIDE SEQUENCE</scope>
</reference>
<proteinExistence type="predicted"/>
<dbReference type="Pfam" id="PF04548">
    <property type="entry name" value="AIG1"/>
    <property type="match status" value="1"/>
</dbReference>
<keyword evidence="4" id="KW-1185">Reference proteome</keyword>
<dbReference type="PANTHER" id="PTHR32046">
    <property type="entry name" value="G DOMAIN-CONTAINING PROTEIN"/>
    <property type="match status" value="1"/>
</dbReference>
<evidence type="ECO:0000259" key="2">
    <source>
        <dbReference type="Pfam" id="PF04548"/>
    </source>
</evidence>
<protein>
    <submittedName>
        <fullName evidence="3">ML5 protein</fullName>
    </submittedName>
</protein>
<dbReference type="PANTHER" id="PTHR32046:SF14">
    <property type="match status" value="1"/>
</dbReference>
<dbReference type="InterPro" id="IPR006703">
    <property type="entry name" value="G_AIG1"/>
</dbReference>
<dbReference type="AlphaFoldDB" id="A0A812IL16"/>
<name>A0A812IL16_9DINO</name>
<evidence type="ECO:0000313" key="4">
    <source>
        <dbReference type="Proteomes" id="UP000604046"/>
    </source>
</evidence>